<evidence type="ECO:0000313" key="3">
    <source>
        <dbReference type="Proteomes" id="UP000054776"/>
    </source>
</evidence>
<dbReference type="AlphaFoldDB" id="A0A0V0Z1W1"/>
<dbReference type="PANTHER" id="PTHR22891">
    <property type="entry name" value="EUKARYOTIC TRANSLATION INITIATION FACTOR 2C"/>
    <property type="match status" value="1"/>
</dbReference>
<dbReference type="OrthoDB" id="5918795at2759"/>
<feature type="non-terminal residue" evidence="2">
    <location>
        <position position="1"/>
    </location>
</feature>
<dbReference type="InterPro" id="IPR036397">
    <property type="entry name" value="RNaseH_sf"/>
</dbReference>
<evidence type="ECO:0000259" key="1">
    <source>
        <dbReference type="PROSITE" id="PS50822"/>
    </source>
</evidence>
<dbReference type="Gene3D" id="3.30.420.10">
    <property type="entry name" value="Ribonuclease H-like superfamily/Ribonuclease H"/>
    <property type="match status" value="1"/>
</dbReference>
<dbReference type="InterPro" id="IPR003165">
    <property type="entry name" value="Piwi"/>
</dbReference>
<dbReference type="InParanoid" id="A0A0V0Z1W1"/>
<sequence length="106" mass="11935">VCYDKAAARGRGKNIPVGTVIDRVVTSPDEYDFFLCSHHGIQGTSRPTRYHVLFDESNLDVNAMQLIAYYLCHIYGRCDRSVSIPVPVYFAHLVCARAPYHFLAAL</sequence>
<dbReference type="eggNOG" id="KOG1041">
    <property type="taxonomic scope" value="Eukaryota"/>
</dbReference>
<dbReference type="GO" id="GO:0003676">
    <property type="term" value="F:nucleic acid binding"/>
    <property type="evidence" value="ECO:0007669"/>
    <property type="project" value="InterPro"/>
</dbReference>
<evidence type="ECO:0000313" key="2">
    <source>
        <dbReference type="EMBL" id="KRY06396.1"/>
    </source>
</evidence>
<dbReference type="Proteomes" id="UP000054776">
    <property type="component" value="Unassembled WGS sequence"/>
</dbReference>
<proteinExistence type="predicted"/>
<dbReference type="STRING" id="6334.A0A0V0Z1W1"/>
<dbReference type="InterPro" id="IPR012337">
    <property type="entry name" value="RNaseH-like_sf"/>
</dbReference>
<name>A0A0V0Z1W1_TRISP</name>
<dbReference type="SUPFAM" id="SSF53098">
    <property type="entry name" value="Ribonuclease H-like"/>
    <property type="match status" value="1"/>
</dbReference>
<dbReference type="EMBL" id="JYDH01003145">
    <property type="protein sequence ID" value="KRY06396.1"/>
    <property type="molecule type" value="Genomic_DNA"/>
</dbReference>
<protein>
    <submittedName>
        <fullName evidence="2">Protein argonaute-2</fullName>
    </submittedName>
</protein>
<comment type="caution">
    <text evidence="2">The sequence shown here is derived from an EMBL/GenBank/DDBJ whole genome shotgun (WGS) entry which is preliminary data.</text>
</comment>
<accession>A0A0V0Z1W1</accession>
<reference evidence="2 3" key="1">
    <citation type="submission" date="2015-01" db="EMBL/GenBank/DDBJ databases">
        <title>Evolution of Trichinella species and genotypes.</title>
        <authorList>
            <person name="Korhonen P.K."/>
            <person name="Edoardo P."/>
            <person name="Giuseppe L.R."/>
            <person name="Gasser R.B."/>
        </authorList>
    </citation>
    <scope>NUCLEOTIDE SEQUENCE [LARGE SCALE GENOMIC DNA]</scope>
    <source>
        <strain evidence="2">ISS3</strain>
    </source>
</reference>
<gene>
    <name evidence="2" type="primary">AGO2</name>
    <name evidence="2" type="ORF">T01_5810</name>
</gene>
<dbReference type="Pfam" id="PF02171">
    <property type="entry name" value="Piwi"/>
    <property type="match status" value="1"/>
</dbReference>
<organism evidence="2 3">
    <name type="scientific">Trichinella spiralis</name>
    <name type="common">Trichina worm</name>
    <dbReference type="NCBI Taxonomy" id="6334"/>
    <lineage>
        <taxon>Eukaryota</taxon>
        <taxon>Metazoa</taxon>
        <taxon>Ecdysozoa</taxon>
        <taxon>Nematoda</taxon>
        <taxon>Enoplea</taxon>
        <taxon>Dorylaimia</taxon>
        <taxon>Trichinellida</taxon>
        <taxon>Trichinellidae</taxon>
        <taxon>Trichinella</taxon>
    </lineage>
</organism>
<dbReference type="PROSITE" id="PS50822">
    <property type="entry name" value="PIWI"/>
    <property type="match status" value="1"/>
</dbReference>
<keyword evidence="3" id="KW-1185">Reference proteome</keyword>
<feature type="domain" description="Piwi" evidence="1">
    <location>
        <begin position="1"/>
        <end position="94"/>
    </location>
</feature>